<dbReference type="InterPro" id="IPR020894">
    <property type="entry name" value="Cadherin_CS"/>
</dbReference>
<evidence type="ECO:0000256" key="2">
    <source>
        <dbReference type="ARBA" id="ARBA00022692"/>
    </source>
</evidence>
<dbReference type="FunFam" id="2.60.40.60:FF:000124">
    <property type="entry name" value="Cadherin-related family member 1"/>
    <property type="match status" value="1"/>
</dbReference>
<evidence type="ECO:0000313" key="17">
    <source>
        <dbReference type="EMBL" id="KAI5606725.1"/>
    </source>
</evidence>
<keyword evidence="5 13" id="KW-0106">Calcium</keyword>
<feature type="region of interest" description="Disordered" evidence="14">
    <location>
        <begin position="741"/>
        <end position="812"/>
    </location>
</feature>
<dbReference type="GO" id="GO:0008013">
    <property type="term" value="F:beta-catenin binding"/>
    <property type="evidence" value="ECO:0007669"/>
    <property type="project" value="TreeGrafter"/>
</dbReference>
<proteinExistence type="predicted"/>
<dbReference type="InterPro" id="IPR039808">
    <property type="entry name" value="Cadherin"/>
</dbReference>
<keyword evidence="4" id="KW-0677">Repeat</keyword>
<feature type="compositionally biased region" description="Pro residues" evidence="14">
    <location>
        <begin position="749"/>
        <end position="765"/>
    </location>
</feature>
<keyword evidence="3" id="KW-0732">Signal</keyword>
<dbReference type="GO" id="GO:0044331">
    <property type="term" value="P:cell-cell adhesion mediated by cadherin"/>
    <property type="evidence" value="ECO:0007669"/>
    <property type="project" value="TreeGrafter"/>
</dbReference>
<evidence type="ECO:0000256" key="3">
    <source>
        <dbReference type="ARBA" id="ARBA00022729"/>
    </source>
</evidence>
<reference evidence="17" key="1">
    <citation type="submission" date="2018-07" db="EMBL/GenBank/DDBJ databases">
        <title>Comparative genomics of catfishes provides insights into carnivory and benthic adaptation.</title>
        <authorList>
            <person name="Zhang Y."/>
            <person name="Wang D."/>
            <person name="Peng Z."/>
            <person name="Zheng S."/>
            <person name="Shao F."/>
            <person name="Tao W."/>
        </authorList>
    </citation>
    <scope>NUCLEOTIDE SEQUENCE</scope>
    <source>
        <strain evidence="17">Chongqing</strain>
    </source>
</reference>
<dbReference type="GO" id="GO:0034332">
    <property type="term" value="P:adherens junction organization"/>
    <property type="evidence" value="ECO:0007669"/>
    <property type="project" value="TreeGrafter"/>
</dbReference>
<dbReference type="CDD" id="cd11304">
    <property type="entry name" value="Cadherin_repeat"/>
    <property type="match status" value="5"/>
</dbReference>
<sequence length="835" mass="92348">MNTHSVRLAFSVMEMMESSTVKNKFHHSNDPRHKGRGPRHDDGLLGRLQTFRCGNARESEQHQSLVSPCTPNGVPMGAEDEIVVLVSITDGRNKVVEKVHVFVSDANDEKPEFLNLPYIANVPEDTEAGRSIFKVRAVDKDLGSGGSVTYFLQFTVDGHSGVLRIKAGEQLDYETSSTHFITVLAKDGGGKYNGKHQVMTSSATITINVLDAQDTPPTFVETPYFAYVYEGSEIFTVSAKDGDQGNPNPIHYSIINGSDGSFSINSSSGSIILMSYPIQLKNELYELKVKAWEMGPEGQLLDSAVTVVTIRVVDLNNHPPTFYGEAGRQDRFELTMCEHPPEGEILRGLKITVNDSDQGANAKFRLRLVGPGRVLRVVPQTVLNEAQVTIIVENSSAIDYEKHSFLTFKLLAVEIDTPERFSSTADIIIHLQDINDNTPRFSSEVYIVRVPENSPGGSNVTTITASDPDSGLWGEVKYSIYGSGADLFLIHPTSGIIYTQPWASLDAEVKSKYNFYVKAEDSEGKYSLAEVFVTVQDENDHSPEFIENFLEKTMVLGTAVKIEAVDEDAEEPNNVIEYSIIKAEPENVFYINTSTGEIRLKSFIKSMEMVQNITKQYDCKWSVVVQARDRGSPSFMTTAVVQLDITEANQLSAPVVAFLMQSRENPVKALGVAAGIIGVMVMVTVVISTAVYLRNTKSNRIGPSRRVIRRRRGEPQQWNFTVGNLQVPDRVLADHDVENNAKNDRSWSRPPPPHAPILPPPPPNDYPRTCQRQGAVPTVSGSLNSSSSSDRSICSRDSEDQPSKRREGNVSSALVSELKKRLEQKIIEANQGYYC</sequence>
<feature type="domain" description="Cadherin" evidence="16">
    <location>
        <begin position="537"/>
        <end position="656"/>
    </location>
</feature>
<dbReference type="GO" id="GO:0045296">
    <property type="term" value="F:cadherin binding"/>
    <property type="evidence" value="ECO:0007669"/>
    <property type="project" value="TreeGrafter"/>
</dbReference>
<dbReference type="Pfam" id="PF00028">
    <property type="entry name" value="Cadherin"/>
    <property type="match status" value="4"/>
</dbReference>
<feature type="domain" description="Cadherin" evidence="16">
    <location>
        <begin position="220"/>
        <end position="322"/>
    </location>
</feature>
<dbReference type="PROSITE" id="PS50268">
    <property type="entry name" value="CADHERIN_2"/>
    <property type="match status" value="5"/>
</dbReference>
<dbReference type="SMART" id="SM00112">
    <property type="entry name" value="CA"/>
    <property type="match status" value="5"/>
</dbReference>
<evidence type="ECO:0000256" key="10">
    <source>
        <dbReference type="ARBA" id="ARBA00044073"/>
    </source>
</evidence>
<keyword evidence="2 15" id="KW-0812">Transmembrane</keyword>
<dbReference type="Proteomes" id="UP001205998">
    <property type="component" value="Unassembled WGS sequence"/>
</dbReference>
<dbReference type="FunFam" id="2.60.40.60:FF:000113">
    <property type="entry name" value="Cadherin-related family member 1"/>
    <property type="match status" value="1"/>
</dbReference>
<dbReference type="GO" id="GO:0000902">
    <property type="term" value="P:cell morphogenesis"/>
    <property type="evidence" value="ECO:0007669"/>
    <property type="project" value="TreeGrafter"/>
</dbReference>
<dbReference type="GO" id="GO:0007043">
    <property type="term" value="P:cell-cell junction assembly"/>
    <property type="evidence" value="ECO:0007669"/>
    <property type="project" value="TreeGrafter"/>
</dbReference>
<gene>
    <name evidence="17" type="ORF">C0J50_7536</name>
</gene>
<feature type="transmembrane region" description="Helical" evidence="15">
    <location>
        <begin position="669"/>
        <end position="693"/>
    </location>
</feature>
<protein>
    <recommendedName>
        <fullName evidence="10">Cadherin-related family member 1</fullName>
    </recommendedName>
    <alternativeName>
        <fullName evidence="11">Photoreceptor cadherin</fullName>
    </alternativeName>
    <alternativeName>
        <fullName evidence="12">Protocadherin-21</fullName>
    </alternativeName>
</protein>
<feature type="compositionally biased region" description="Basic and acidic residues" evidence="14">
    <location>
        <begin position="793"/>
        <end position="808"/>
    </location>
</feature>
<dbReference type="PANTHER" id="PTHR24027">
    <property type="entry name" value="CADHERIN-23"/>
    <property type="match status" value="1"/>
</dbReference>
<dbReference type="AlphaFoldDB" id="A0AAD4ZZI1"/>
<evidence type="ECO:0000256" key="5">
    <source>
        <dbReference type="ARBA" id="ARBA00022837"/>
    </source>
</evidence>
<feature type="domain" description="Cadherin" evidence="16">
    <location>
        <begin position="442"/>
        <end position="545"/>
    </location>
</feature>
<evidence type="ECO:0000256" key="6">
    <source>
        <dbReference type="ARBA" id="ARBA00022889"/>
    </source>
</evidence>
<comment type="subcellular location">
    <subcellularLocation>
        <location evidence="1">Membrane</location>
        <topology evidence="1">Single-pass membrane protein</topology>
    </subcellularLocation>
</comment>
<dbReference type="GO" id="GO:0005912">
    <property type="term" value="C:adherens junction"/>
    <property type="evidence" value="ECO:0007669"/>
    <property type="project" value="TreeGrafter"/>
</dbReference>
<dbReference type="Gene3D" id="2.60.40.60">
    <property type="entry name" value="Cadherins"/>
    <property type="match status" value="5"/>
</dbReference>
<feature type="domain" description="Cadherin" evidence="16">
    <location>
        <begin position="328"/>
        <end position="441"/>
    </location>
</feature>
<evidence type="ECO:0000256" key="9">
    <source>
        <dbReference type="ARBA" id="ARBA00023170"/>
    </source>
</evidence>
<evidence type="ECO:0000256" key="15">
    <source>
        <dbReference type="SAM" id="Phobius"/>
    </source>
</evidence>
<evidence type="ECO:0000256" key="13">
    <source>
        <dbReference type="PROSITE-ProRule" id="PRU00043"/>
    </source>
</evidence>
<dbReference type="GO" id="GO:0016342">
    <property type="term" value="C:catenin complex"/>
    <property type="evidence" value="ECO:0007669"/>
    <property type="project" value="TreeGrafter"/>
</dbReference>
<keyword evidence="8 15" id="KW-0472">Membrane</keyword>
<dbReference type="GO" id="GO:0007156">
    <property type="term" value="P:homophilic cell adhesion via plasma membrane adhesion molecules"/>
    <property type="evidence" value="ECO:0007669"/>
    <property type="project" value="InterPro"/>
</dbReference>
<dbReference type="GO" id="GO:0016477">
    <property type="term" value="P:cell migration"/>
    <property type="evidence" value="ECO:0007669"/>
    <property type="project" value="TreeGrafter"/>
</dbReference>
<dbReference type="PANTHER" id="PTHR24027:SF413">
    <property type="entry name" value="CADHERIN RELATED FAMILY MEMBER 1"/>
    <property type="match status" value="1"/>
</dbReference>
<dbReference type="InterPro" id="IPR015919">
    <property type="entry name" value="Cadherin-like_sf"/>
</dbReference>
<dbReference type="PRINTS" id="PR00205">
    <property type="entry name" value="CADHERIN"/>
</dbReference>
<organism evidence="17 18">
    <name type="scientific">Silurus asotus</name>
    <name type="common">Amur catfish</name>
    <name type="synonym">Parasilurus asotus</name>
    <dbReference type="NCBI Taxonomy" id="30991"/>
    <lineage>
        <taxon>Eukaryota</taxon>
        <taxon>Metazoa</taxon>
        <taxon>Chordata</taxon>
        <taxon>Craniata</taxon>
        <taxon>Vertebrata</taxon>
        <taxon>Euteleostomi</taxon>
        <taxon>Actinopterygii</taxon>
        <taxon>Neopterygii</taxon>
        <taxon>Teleostei</taxon>
        <taxon>Ostariophysi</taxon>
        <taxon>Siluriformes</taxon>
        <taxon>Siluridae</taxon>
        <taxon>Silurus</taxon>
    </lineage>
</organism>
<name>A0AAD4ZZI1_SILAS</name>
<keyword evidence="9" id="KW-0675">Receptor</keyword>
<dbReference type="GO" id="GO:0005509">
    <property type="term" value="F:calcium ion binding"/>
    <property type="evidence" value="ECO:0007669"/>
    <property type="project" value="UniProtKB-UniRule"/>
</dbReference>
<dbReference type="SUPFAM" id="SSF49313">
    <property type="entry name" value="Cadherin-like"/>
    <property type="match status" value="5"/>
</dbReference>
<dbReference type="FunFam" id="2.60.40.60:FF:000111">
    <property type="entry name" value="Cadherin-related family member 1"/>
    <property type="match status" value="1"/>
</dbReference>
<keyword evidence="7 15" id="KW-1133">Transmembrane helix</keyword>
<dbReference type="GO" id="GO:0016339">
    <property type="term" value="P:calcium-dependent cell-cell adhesion via plasma membrane cell adhesion molecules"/>
    <property type="evidence" value="ECO:0007669"/>
    <property type="project" value="TreeGrafter"/>
</dbReference>
<keyword evidence="18" id="KW-1185">Reference proteome</keyword>
<dbReference type="EMBL" id="MU597129">
    <property type="protein sequence ID" value="KAI5606725.1"/>
    <property type="molecule type" value="Genomic_DNA"/>
</dbReference>
<evidence type="ECO:0000256" key="14">
    <source>
        <dbReference type="SAM" id="MobiDB-lite"/>
    </source>
</evidence>
<evidence type="ECO:0000256" key="8">
    <source>
        <dbReference type="ARBA" id="ARBA00023136"/>
    </source>
</evidence>
<evidence type="ECO:0000256" key="4">
    <source>
        <dbReference type="ARBA" id="ARBA00022737"/>
    </source>
</evidence>
<evidence type="ECO:0000259" key="16">
    <source>
        <dbReference type="PROSITE" id="PS50268"/>
    </source>
</evidence>
<dbReference type="InterPro" id="IPR002126">
    <property type="entry name" value="Cadherin-like_dom"/>
</dbReference>
<feature type="compositionally biased region" description="Low complexity" evidence="14">
    <location>
        <begin position="780"/>
        <end position="792"/>
    </location>
</feature>
<accession>A0AAD4ZZI1</accession>
<evidence type="ECO:0000256" key="12">
    <source>
        <dbReference type="ARBA" id="ARBA00044335"/>
    </source>
</evidence>
<dbReference type="FunFam" id="2.60.40.60:FF:000126">
    <property type="entry name" value="Cadherin-related family member 1"/>
    <property type="match status" value="1"/>
</dbReference>
<feature type="compositionally biased region" description="Basic and acidic residues" evidence="14">
    <location>
        <begin position="27"/>
        <end position="44"/>
    </location>
</feature>
<dbReference type="PROSITE" id="PS00232">
    <property type="entry name" value="CADHERIN_1"/>
    <property type="match status" value="2"/>
</dbReference>
<feature type="region of interest" description="Disordered" evidence="14">
    <location>
        <begin position="20"/>
        <end position="45"/>
    </location>
</feature>
<keyword evidence="6" id="KW-0130">Cell adhesion</keyword>
<evidence type="ECO:0000313" key="18">
    <source>
        <dbReference type="Proteomes" id="UP001205998"/>
    </source>
</evidence>
<comment type="caution">
    <text evidence="17">The sequence shown here is derived from an EMBL/GenBank/DDBJ whole genome shotgun (WGS) entry which is preliminary data.</text>
</comment>
<evidence type="ECO:0000256" key="7">
    <source>
        <dbReference type="ARBA" id="ARBA00022989"/>
    </source>
</evidence>
<evidence type="ECO:0000256" key="11">
    <source>
        <dbReference type="ARBA" id="ARBA00044253"/>
    </source>
</evidence>
<evidence type="ECO:0000256" key="1">
    <source>
        <dbReference type="ARBA" id="ARBA00004167"/>
    </source>
</evidence>
<feature type="domain" description="Cadherin" evidence="16">
    <location>
        <begin position="114"/>
        <end position="219"/>
    </location>
</feature>